<dbReference type="InParanoid" id="A0A316YP70"/>
<dbReference type="AlphaFoldDB" id="A0A316YP70"/>
<keyword evidence="4" id="KW-1185">Reference proteome</keyword>
<name>A0A316YP70_9BASI</name>
<proteinExistence type="predicted"/>
<organism evidence="3 4">
    <name type="scientific">Acaromyces ingoldii</name>
    <dbReference type="NCBI Taxonomy" id="215250"/>
    <lineage>
        <taxon>Eukaryota</taxon>
        <taxon>Fungi</taxon>
        <taxon>Dikarya</taxon>
        <taxon>Basidiomycota</taxon>
        <taxon>Ustilaginomycotina</taxon>
        <taxon>Exobasidiomycetes</taxon>
        <taxon>Exobasidiales</taxon>
        <taxon>Cryptobasidiaceae</taxon>
        <taxon>Acaromyces</taxon>
    </lineage>
</organism>
<protein>
    <submittedName>
        <fullName evidence="3">Uncharacterized protein</fullName>
    </submittedName>
</protein>
<sequence length="225" mass="25176">MRVSVLLCFSFAFGVAALALTAGVAAVPTSLAAQHVSDSPPRFPGELDIQDSALKRRIEDFSNCVSRPPVKEAKTLDLMRKVHKLHKQIEHLSVITSTSHHPSTNTTQHPSTITSQDRTLIRSKRVLDLRKEELFRMLGGDDIIALRDSLAHDKTEQEGSDKCYKALKVVSDHLEAPLLNKVKRACLGRLNGPEERRMKAMVNRYWCLLMWAGADLDTDSDSFMQ</sequence>
<dbReference type="EMBL" id="KZ819635">
    <property type="protein sequence ID" value="PWN91079.1"/>
    <property type="molecule type" value="Genomic_DNA"/>
</dbReference>
<evidence type="ECO:0000256" key="1">
    <source>
        <dbReference type="SAM" id="MobiDB-lite"/>
    </source>
</evidence>
<feature type="compositionally biased region" description="Low complexity" evidence="1">
    <location>
        <begin position="96"/>
        <end position="112"/>
    </location>
</feature>
<keyword evidence="2" id="KW-0732">Signal</keyword>
<reference evidence="3 4" key="1">
    <citation type="journal article" date="2018" name="Mol. Biol. Evol.">
        <title>Broad Genomic Sampling Reveals a Smut Pathogenic Ancestry of the Fungal Clade Ustilaginomycotina.</title>
        <authorList>
            <person name="Kijpornyongpan T."/>
            <person name="Mondo S.J."/>
            <person name="Barry K."/>
            <person name="Sandor L."/>
            <person name="Lee J."/>
            <person name="Lipzen A."/>
            <person name="Pangilinan J."/>
            <person name="LaButti K."/>
            <person name="Hainaut M."/>
            <person name="Henrissat B."/>
            <person name="Grigoriev I.V."/>
            <person name="Spatafora J.W."/>
            <person name="Aime M.C."/>
        </authorList>
    </citation>
    <scope>NUCLEOTIDE SEQUENCE [LARGE SCALE GENOMIC DNA]</scope>
    <source>
        <strain evidence="3 4">MCA 4198</strain>
    </source>
</reference>
<feature type="chain" id="PRO_5016414369" evidence="2">
    <location>
        <begin position="27"/>
        <end position="225"/>
    </location>
</feature>
<dbReference type="Proteomes" id="UP000245768">
    <property type="component" value="Unassembled WGS sequence"/>
</dbReference>
<evidence type="ECO:0000313" key="3">
    <source>
        <dbReference type="EMBL" id="PWN91079.1"/>
    </source>
</evidence>
<evidence type="ECO:0000313" key="4">
    <source>
        <dbReference type="Proteomes" id="UP000245768"/>
    </source>
</evidence>
<dbReference type="RefSeq" id="XP_025378277.1">
    <property type="nucleotide sequence ID" value="XM_025523423.1"/>
</dbReference>
<accession>A0A316YP70</accession>
<evidence type="ECO:0000256" key="2">
    <source>
        <dbReference type="SAM" id="SignalP"/>
    </source>
</evidence>
<dbReference type="GeneID" id="37045339"/>
<feature type="region of interest" description="Disordered" evidence="1">
    <location>
        <begin position="96"/>
        <end position="117"/>
    </location>
</feature>
<gene>
    <name evidence="3" type="ORF">FA10DRAFT_277993</name>
</gene>
<feature type="signal peptide" evidence="2">
    <location>
        <begin position="1"/>
        <end position="26"/>
    </location>
</feature>